<dbReference type="EMBL" id="MBDO02000047">
    <property type="protein sequence ID" value="RLN65810.1"/>
    <property type="molecule type" value="Genomic_DNA"/>
</dbReference>
<dbReference type="GO" id="GO:0005576">
    <property type="term" value="C:extracellular region"/>
    <property type="evidence" value="ECO:0007669"/>
    <property type="project" value="GOC"/>
</dbReference>
<feature type="region of interest" description="Disordered" evidence="2">
    <location>
        <begin position="452"/>
        <end position="472"/>
    </location>
</feature>
<name>A0A3F2RXS5_9STRA</name>
<evidence type="ECO:0000256" key="1">
    <source>
        <dbReference type="SAM" id="Coils"/>
    </source>
</evidence>
<dbReference type="PANTHER" id="PTHR39063:SF1">
    <property type="entry name" value="OFD1 CENTRIOLE AND CENTRIOLAR SATELLITE PROTEIN"/>
    <property type="match status" value="1"/>
</dbReference>
<evidence type="ECO:0000313" key="6">
    <source>
        <dbReference type="Proteomes" id="UP000284657"/>
    </source>
</evidence>
<dbReference type="GO" id="GO:0060287">
    <property type="term" value="P:epithelial cilium movement involved in determination of left/right asymmetry"/>
    <property type="evidence" value="ECO:0007669"/>
    <property type="project" value="TreeGrafter"/>
</dbReference>
<dbReference type="EMBL" id="MBAD02001381">
    <property type="protein sequence ID" value="RLN55290.1"/>
    <property type="molecule type" value="Genomic_DNA"/>
</dbReference>
<organism evidence="4 5">
    <name type="scientific">Phytophthora kernoviae</name>
    <dbReference type="NCBI Taxonomy" id="325452"/>
    <lineage>
        <taxon>Eukaryota</taxon>
        <taxon>Sar</taxon>
        <taxon>Stramenopiles</taxon>
        <taxon>Oomycota</taxon>
        <taxon>Peronosporomycetes</taxon>
        <taxon>Peronosporales</taxon>
        <taxon>Peronosporaceae</taxon>
        <taxon>Phytophthora</taxon>
    </lineage>
</organism>
<feature type="coiled-coil region" evidence="1">
    <location>
        <begin position="230"/>
        <end position="348"/>
    </location>
</feature>
<feature type="compositionally biased region" description="Basic and acidic residues" evidence="2">
    <location>
        <begin position="498"/>
        <end position="512"/>
    </location>
</feature>
<dbReference type="GO" id="GO:0036064">
    <property type="term" value="C:ciliary basal body"/>
    <property type="evidence" value="ECO:0007669"/>
    <property type="project" value="TreeGrafter"/>
</dbReference>
<evidence type="ECO:0000256" key="2">
    <source>
        <dbReference type="SAM" id="MobiDB-lite"/>
    </source>
</evidence>
<proteinExistence type="predicted"/>
<dbReference type="PANTHER" id="PTHR39063">
    <property type="entry name" value="ORAL-FACIAL-DIGITAL SYNDROME 1 PROTEIN HOMOLOG"/>
    <property type="match status" value="1"/>
</dbReference>
<dbReference type="Proteomes" id="UP000284657">
    <property type="component" value="Unassembled WGS sequence"/>
</dbReference>
<reference evidence="5 6" key="1">
    <citation type="submission" date="2018-07" db="EMBL/GenBank/DDBJ databases">
        <title>Genome sequencing of oomycete isolates from Chile give support for New Zealand origin for Phytophthora kernoviae and make available the first Nothophytophthora sp. genome.</title>
        <authorList>
            <person name="Studholme D.J."/>
            <person name="Sanfuentes E."/>
            <person name="Panda P."/>
            <person name="Hill R."/>
            <person name="Sambles C."/>
            <person name="Grant M."/>
            <person name="Williams N.M."/>
            <person name="Mcdougal R.L."/>
        </authorList>
    </citation>
    <scope>NUCLEOTIDE SEQUENCE [LARGE SCALE GENOMIC DNA]</scope>
    <source>
        <strain evidence="4">Chile6</strain>
        <strain evidence="3">Chile7</strain>
    </source>
</reference>
<dbReference type="AlphaFoldDB" id="A0A3F2RXS5"/>
<evidence type="ECO:0000313" key="4">
    <source>
        <dbReference type="EMBL" id="RLN65810.1"/>
    </source>
</evidence>
<dbReference type="Proteomes" id="UP000277300">
    <property type="component" value="Unassembled WGS sequence"/>
</dbReference>
<protein>
    <submittedName>
        <fullName evidence="4">Uncharacterized protein</fullName>
    </submittedName>
</protein>
<comment type="caution">
    <text evidence="4">The sequence shown here is derived from an EMBL/GenBank/DDBJ whole genome shotgun (WGS) entry which is preliminary data.</text>
</comment>
<dbReference type="GO" id="GO:0005813">
    <property type="term" value="C:centrosome"/>
    <property type="evidence" value="ECO:0007669"/>
    <property type="project" value="TreeGrafter"/>
</dbReference>
<dbReference type="InterPro" id="IPR055289">
    <property type="entry name" value="OFD1"/>
</dbReference>
<dbReference type="OrthoDB" id="206339at2759"/>
<accession>A0A3F2RXS5</accession>
<keyword evidence="1" id="KW-0175">Coiled coil</keyword>
<evidence type="ECO:0000313" key="3">
    <source>
        <dbReference type="EMBL" id="RLN55290.1"/>
    </source>
</evidence>
<feature type="coiled-coil region" evidence="1">
    <location>
        <begin position="382"/>
        <end position="430"/>
    </location>
</feature>
<evidence type="ECO:0000313" key="5">
    <source>
        <dbReference type="Proteomes" id="UP000277300"/>
    </source>
</evidence>
<gene>
    <name evidence="3" type="ORF">BBJ29_007793</name>
    <name evidence="4" type="ORF">BBP00_00002628</name>
</gene>
<feature type="region of interest" description="Disordered" evidence="2">
    <location>
        <begin position="494"/>
        <end position="517"/>
    </location>
</feature>
<sequence length="536" mass="61949">MDSGTQTVMDCFDHRIVLENQLRRVENTYLAERAAQKVDPQKSLEERMVQYQREYDDICDKRLHEELERFKSTEVALVRAEERKRFGQEVDSLRVTLQQEYRDKQAQLQERERELELAFVARRTELETSLFETRQSLFKDMERHRVKEAKLQVKVESDFRHFATETQRFQLWEESVRTQEASLESIVAQATREKERAWQIERQQALQDIQTKQDELSDRERTLITETGTLKALKTQVISLQQEVTASEATLSKSGNDLRIAQKSALQLENDKQRLGEQIADLETQVGKQNDLLNNAGASNAHLIANKGVVEEELSRYRQKNAELKEQIKLLSAEVRSLHQQLLDLKLDEANAIVAERKKFMKLMDDEREQVQWKEHELLTKMREMQSRLAEREALAEKYQSQYEDEKVHVESLRHDVANLNSLLTQAQATINAKHAAPRDLASFRAQRGISSNDGYGSGSHSAASDRQAQGGSERTFMMKMMEMMEVVANFQDVGASQRHESRRERTEDVASERGVTAIPKIQETIVRSAESGGIE</sequence>